<evidence type="ECO:0000259" key="5">
    <source>
        <dbReference type="Pfam" id="PF25087"/>
    </source>
</evidence>
<dbReference type="PANTHER" id="PTHR22572">
    <property type="entry name" value="SUGAR-1-PHOSPHATE GUANYL TRANSFERASE"/>
    <property type="match status" value="1"/>
</dbReference>
<evidence type="ECO:0000256" key="1">
    <source>
        <dbReference type="ARBA" id="ARBA00007274"/>
    </source>
</evidence>
<dbReference type="Gene3D" id="3.30.310.50">
    <property type="entry name" value="Alpha-D-phosphohexomutase, C-terminal domain"/>
    <property type="match status" value="1"/>
</dbReference>
<dbReference type="Pfam" id="PF25087">
    <property type="entry name" value="GMPPB_C"/>
    <property type="match status" value="1"/>
</dbReference>
<dbReference type="InterPro" id="IPR050486">
    <property type="entry name" value="Mannose-1P_guanyltransferase"/>
</dbReference>
<dbReference type="InterPro" id="IPR005844">
    <property type="entry name" value="A-D-PHexomutase_a/b/a-I"/>
</dbReference>
<dbReference type="InterPro" id="IPR056729">
    <property type="entry name" value="GMPPB_C"/>
</dbReference>
<feature type="domain" description="Mannose-1-phosphate guanyltransferase C-terminal" evidence="5">
    <location>
        <begin position="264"/>
        <end position="366"/>
    </location>
</feature>
<dbReference type="Pfam" id="PF00483">
    <property type="entry name" value="NTP_transferase"/>
    <property type="match status" value="1"/>
</dbReference>
<dbReference type="Pfam" id="PF02878">
    <property type="entry name" value="PGM_PMM_I"/>
    <property type="match status" value="1"/>
</dbReference>
<dbReference type="Proteomes" id="UP001199916">
    <property type="component" value="Unassembled WGS sequence"/>
</dbReference>
<dbReference type="SUPFAM" id="SSF53738">
    <property type="entry name" value="Phosphoglucomutase, first 3 domains"/>
    <property type="match status" value="1"/>
</dbReference>
<comment type="similarity">
    <text evidence="2">Belongs to the phosphohexose mutase family.</text>
</comment>
<dbReference type="GO" id="GO:0016740">
    <property type="term" value="F:transferase activity"/>
    <property type="evidence" value="ECO:0007669"/>
    <property type="project" value="UniProtKB-KW"/>
</dbReference>
<evidence type="ECO:0000259" key="3">
    <source>
        <dbReference type="Pfam" id="PF00483"/>
    </source>
</evidence>
<keyword evidence="6" id="KW-0808">Transferase</keyword>
<protein>
    <submittedName>
        <fullName evidence="6">NTP transferase domain-containing protein</fullName>
    </submittedName>
</protein>
<organism evidence="6 7">
    <name type="scientific">Paenibacillus profundus</name>
    <dbReference type="NCBI Taxonomy" id="1173085"/>
    <lineage>
        <taxon>Bacteria</taxon>
        <taxon>Bacillati</taxon>
        <taxon>Bacillota</taxon>
        <taxon>Bacilli</taxon>
        <taxon>Bacillales</taxon>
        <taxon>Paenibacillaceae</taxon>
        <taxon>Paenibacillus</taxon>
    </lineage>
</organism>
<dbReference type="SUPFAM" id="SSF55957">
    <property type="entry name" value="Phosphoglucomutase, C-terminal domain"/>
    <property type="match status" value="1"/>
</dbReference>
<gene>
    <name evidence="6" type="ORF">LQV63_19020</name>
</gene>
<dbReference type="EMBL" id="JAJNBZ010000017">
    <property type="protein sequence ID" value="MCE5171395.1"/>
    <property type="molecule type" value="Genomic_DNA"/>
</dbReference>
<comment type="caution">
    <text evidence="6">The sequence shown here is derived from an EMBL/GenBank/DDBJ whole genome shotgun (WGS) entry which is preliminary data.</text>
</comment>
<evidence type="ECO:0000313" key="6">
    <source>
        <dbReference type="EMBL" id="MCE5171395.1"/>
    </source>
</evidence>
<dbReference type="SUPFAM" id="SSF51161">
    <property type="entry name" value="Trimeric LpxA-like enzymes"/>
    <property type="match status" value="1"/>
</dbReference>
<feature type="domain" description="Nucleotidyl transferase" evidence="3">
    <location>
        <begin position="2"/>
        <end position="230"/>
    </location>
</feature>
<dbReference type="Gene3D" id="2.160.10.10">
    <property type="entry name" value="Hexapeptide repeat proteins"/>
    <property type="match status" value="1"/>
</dbReference>
<proteinExistence type="inferred from homology"/>
<dbReference type="InterPro" id="IPR036900">
    <property type="entry name" value="A-D-PHexomutase_C_sf"/>
</dbReference>
<feature type="domain" description="Alpha-D-phosphohexomutase alpha/beta/alpha" evidence="4">
    <location>
        <begin position="383"/>
        <end position="517"/>
    </location>
</feature>
<dbReference type="InterPro" id="IPR016055">
    <property type="entry name" value="A-D-PHexomutase_a/b/a-I/II/III"/>
</dbReference>
<evidence type="ECO:0000259" key="4">
    <source>
        <dbReference type="Pfam" id="PF02878"/>
    </source>
</evidence>
<dbReference type="CDD" id="cd04181">
    <property type="entry name" value="NTP_transferase"/>
    <property type="match status" value="1"/>
</dbReference>
<reference evidence="6 7" key="1">
    <citation type="submission" date="2021-11" db="EMBL/GenBank/DDBJ databases">
        <title>Draft genome sequence of Paenibacillus profundus YoMME, a new Gram-positive bacteria with exoelectrogenic properties.</title>
        <authorList>
            <person name="Hubenova Y."/>
            <person name="Hubenova E."/>
            <person name="Manasiev Y."/>
            <person name="Peykov S."/>
            <person name="Mitov M."/>
        </authorList>
    </citation>
    <scope>NUCLEOTIDE SEQUENCE [LARGE SCALE GENOMIC DNA]</scope>
    <source>
        <strain evidence="6 7">YoMME</strain>
    </source>
</reference>
<name>A0ABS8YHG2_9BACL</name>
<dbReference type="SUPFAM" id="SSF53448">
    <property type="entry name" value="Nucleotide-diphospho-sugar transferases"/>
    <property type="match status" value="1"/>
</dbReference>
<sequence length="810" mass="89399">MKAVIMAGGKGTRLRPLTLKTPKPMVPLLNRPCMEYIIELLKRYDIHQIAVTVQYLPDVIRNYFGDGSDFGVQLQYFEEGTPLGTAGSIKNASSFLDETFIVISGDALTDFNLRQAIQYHKQKHALATMVLTQVHSPLDYGVVMTDEEGKVTRFLEKPSWSEVFSDTVNTGIYVLEPEILSWIPERESYDFSLQLFPALLREEKPLFGYVANGYWSDVGSLHQYRQTQFDMLDRKVEVRIPASEPMPGLFVEHGVRLPSRIRLSGPSYIGTGCTLHPSSAVGPYTILGSGNVIHPYSSLERTIVWDGSLIGSHCDIQDAIVLHRTLIGNDVHIQEGAVIGHGCVLGDKSHIRSQVKLWPDKKIQPHSTVHTSLIWSEEVPASLFGGKGIVGRPNGDITPEFVGKLAAAYGSVLPSDAAIVLGSGMHSFDTLLKSVFAAGLRSLGIHVIDIGVASMECTRFAVQTLKADGAVHVQLCVAGNDVKNEQVFIQWTDAQGMPMAKSLERKVENAYLQEDFARGATDRIGRWKGYDHAIPDYIEALRRAVDFELIQDACFSIIVQSSPSEASTTERFASMLGGTRVHTLSAQPNPAAIIEHVRNVQAQIGVMLNEDGTFQLVTDEGTIIHEDTLLPLIVLALAKSSINASVGVPVSAPITLEQVAVKSGIRIIRTKEPLRARMEATNGLPFSPFAHRLYAVSLIFQLMAAEQRSLRELVASMPSIHVAKEQVPCALHEKGGMMRELMEWVRRESVQAEFLDGVRIQSEEGWVLIQPDQDEPLFHIIAQADSSMKAQILAHEFAGKLTYTQPLIRK</sequence>
<dbReference type="InterPro" id="IPR011004">
    <property type="entry name" value="Trimer_LpxA-like_sf"/>
</dbReference>
<accession>A0ABS8YHG2</accession>
<keyword evidence="7" id="KW-1185">Reference proteome</keyword>
<evidence type="ECO:0000256" key="2">
    <source>
        <dbReference type="ARBA" id="ARBA00010231"/>
    </source>
</evidence>
<dbReference type="Gene3D" id="3.40.120.10">
    <property type="entry name" value="Alpha-D-Glucose-1,6-Bisphosphate, subunit A, domain 3"/>
    <property type="match status" value="1"/>
</dbReference>
<dbReference type="RefSeq" id="WP_233697881.1">
    <property type="nucleotide sequence ID" value="NZ_JAJNBZ010000017.1"/>
</dbReference>
<dbReference type="InterPro" id="IPR005835">
    <property type="entry name" value="NTP_transferase_dom"/>
</dbReference>
<comment type="similarity">
    <text evidence="1">Belongs to the transferase hexapeptide repeat family.</text>
</comment>
<evidence type="ECO:0000313" key="7">
    <source>
        <dbReference type="Proteomes" id="UP001199916"/>
    </source>
</evidence>
<dbReference type="InterPro" id="IPR029044">
    <property type="entry name" value="Nucleotide-diphossugar_trans"/>
</dbReference>
<dbReference type="Gene3D" id="3.90.550.10">
    <property type="entry name" value="Spore Coat Polysaccharide Biosynthesis Protein SpsA, Chain A"/>
    <property type="match status" value="1"/>
</dbReference>